<dbReference type="InterPro" id="IPR027383">
    <property type="entry name" value="Znf_put"/>
</dbReference>
<organism evidence="3 4">
    <name type="scientific">Terrabacter ginsenosidimutans</name>
    <dbReference type="NCBI Taxonomy" id="490575"/>
    <lineage>
        <taxon>Bacteria</taxon>
        <taxon>Bacillati</taxon>
        <taxon>Actinomycetota</taxon>
        <taxon>Actinomycetes</taxon>
        <taxon>Micrococcales</taxon>
        <taxon>Intrasporangiaceae</taxon>
        <taxon>Terrabacter</taxon>
    </lineage>
</organism>
<dbReference type="RefSeq" id="WP_344943385.1">
    <property type="nucleotide sequence ID" value="NZ_BAABDC010000002.1"/>
</dbReference>
<evidence type="ECO:0000256" key="1">
    <source>
        <dbReference type="SAM" id="MobiDB-lite"/>
    </source>
</evidence>
<dbReference type="InterPro" id="IPR024020">
    <property type="entry name" value="Anit_sigma_mycothiol_RsrA"/>
</dbReference>
<proteinExistence type="predicted"/>
<accession>A0ABP7CYI3</accession>
<sequence>MSDHTTAGASTPSGDGASRTDCSEALLRVYEYLDGELGPDECAKIQAHLDECGPCLKEYDLDTTLKSLIKRSCECEQAPEALRMTIMSRISMTVIQVDRG</sequence>
<dbReference type="EMBL" id="BAABDC010000002">
    <property type="protein sequence ID" value="GAA3698289.1"/>
    <property type="molecule type" value="Genomic_DNA"/>
</dbReference>
<feature type="compositionally biased region" description="Polar residues" evidence="1">
    <location>
        <begin position="1"/>
        <end position="13"/>
    </location>
</feature>
<keyword evidence="4" id="KW-1185">Reference proteome</keyword>
<dbReference type="NCBIfam" id="TIGR03988">
    <property type="entry name" value="antisig_RsrA"/>
    <property type="match status" value="1"/>
</dbReference>
<feature type="domain" description="Putative zinc-finger" evidence="2">
    <location>
        <begin position="22"/>
        <end position="55"/>
    </location>
</feature>
<evidence type="ECO:0000313" key="4">
    <source>
        <dbReference type="Proteomes" id="UP001501468"/>
    </source>
</evidence>
<name>A0ABP7CYI3_9MICO</name>
<protein>
    <recommendedName>
        <fullName evidence="2">Putative zinc-finger domain-containing protein</fullName>
    </recommendedName>
</protein>
<dbReference type="Proteomes" id="UP001501468">
    <property type="component" value="Unassembled WGS sequence"/>
</dbReference>
<dbReference type="Pfam" id="PF13490">
    <property type="entry name" value="zf-HC2"/>
    <property type="match status" value="1"/>
</dbReference>
<evidence type="ECO:0000259" key="2">
    <source>
        <dbReference type="Pfam" id="PF13490"/>
    </source>
</evidence>
<reference evidence="4" key="1">
    <citation type="journal article" date="2019" name="Int. J. Syst. Evol. Microbiol.">
        <title>The Global Catalogue of Microorganisms (GCM) 10K type strain sequencing project: providing services to taxonomists for standard genome sequencing and annotation.</title>
        <authorList>
            <consortium name="The Broad Institute Genomics Platform"/>
            <consortium name="The Broad Institute Genome Sequencing Center for Infectious Disease"/>
            <person name="Wu L."/>
            <person name="Ma J."/>
        </authorList>
    </citation>
    <scope>NUCLEOTIDE SEQUENCE [LARGE SCALE GENOMIC DNA]</scope>
    <source>
        <strain evidence="4">JCM 17125</strain>
    </source>
</reference>
<evidence type="ECO:0000313" key="3">
    <source>
        <dbReference type="EMBL" id="GAA3698289.1"/>
    </source>
</evidence>
<gene>
    <name evidence="3" type="ORF">GCM10022399_13340</name>
</gene>
<feature type="region of interest" description="Disordered" evidence="1">
    <location>
        <begin position="1"/>
        <end position="20"/>
    </location>
</feature>
<comment type="caution">
    <text evidence="3">The sequence shown here is derived from an EMBL/GenBank/DDBJ whole genome shotgun (WGS) entry which is preliminary data.</text>
</comment>